<reference evidence="2 3" key="1">
    <citation type="submission" date="2018-04" db="EMBL/GenBank/DDBJ databases">
        <authorList>
            <person name="Zhang X."/>
            <person name="Yuan J."/>
            <person name="Li F."/>
            <person name="Xiang J."/>
        </authorList>
    </citation>
    <scope>NUCLEOTIDE SEQUENCE [LARGE SCALE GENOMIC DNA]</scope>
    <source>
        <tissue evidence="2">Muscle</tissue>
    </source>
</reference>
<organism evidence="2 3">
    <name type="scientific">Penaeus vannamei</name>
    <name type="common">Whiteleg shrimp</name>
    <name type="synonym">Litopenaeus vannamei</name>
    <dbReference type="NCBI Taxonomy" id="6689"/>
    <lineage>
        <taxon>Eukaryota</taxon>
        <taxon>Metazoa</taxon>
        <taxon>Ecdysozoa</taxon>
        <taxon>Arthropoda</taxon>
        <taxon>Crustacea</taxon>
        <taxon>Multicrustacea</taxon>
        <taxon>Malacostraca</taxon>
        <taxon>Eumalacostraca</taxon>
        <taxon>Eucarida</taxon>
        <taxon>Decapoda</taxon>
        <taxon>Dendrobranchiata</taxon>
        <taxon>Penaeoidea</taxon>
        <taxon>Penaeidae</taxon>
        <taxon>Penaeus</taxon>
    </lineage>
</organism>
<dbReference type="AlphaFoldDB" id="A0A3R7QFH8"/>
<feature type="compositionally biased region" description="Low complexity" evidence="1">
    <location>
        <begin position="89"/>
        <end position="111"/>
    </location>
</feature>
<evidence type="ECO:0000256" key="1">
    <source>
        <dbReference type="SAM" id="MobiDB-lite"/>
    </source>
</evidence>
<feature type="region of interest" description="Disordered" evidence="1">
    <location>
        <begin position="279"/>
        <end position="309"/>
    </location>
</feature>
<comment type="caution">
    <text evidence="2">The sequence shown here is derived from an EMBL/GenBank/DDBJ whole genome shotgun (WGS) entry which is preliminary data.</text>
</comment>
<feature type="compositionally biased region" description="Basic and acidic residues" evidence="1">
    <location>
        <begin position="213"/>
        <end position="234"/>
    </location>
</feature>
<feature type="region of interest" description="Disordered" evidence="1">
    <location>
        <begin position="15"/>
        <end position="54"/>
    </location>
</feature>
<accession>A0A3R7QFH8</accession>
<feature type="compositionally biased region" description="Basic and acidic residues" evidence="1">
    <location>
        <begin position="352"/>
        <end position="368"/>
    </location>
</feature>
<feature type="compositionally biased region" description="Basic and acidic residues" evidence="1">
    <location>
        <begin position="947"/>
        <end position="956"/>
    </location>
</feature>
<evidence type="ECO:0000313" key="2">
    <source>
        <dbReference type="EMBL" id="ROT65829.1"/>
    </source>
</evidence>
<evidence type="ECO:0000313" key="3">
    <source>
        <dbReference type="Proteomes" id="UP000283509"/>
    </source>
</evidence>
<feature type="region of interest" description="Disordered" evidence="1">
    <location>
        <begin position="585"/>
        <end position="625"/>
    </location>
</feature>
<feature type="compositionally biased region" description="Basic and acidic residues" evidence="1">
    <location>
        <begin position="40"/>
        <end position="53"/>
    </location>
</feature>
<dbReference type="STRING" id="6689.A0A3R7QFH8"/>
<feature type="compositionally biased region" description="Low complexity" evidence="1">
    <location>
        <begin position="880"/>
        <end position="891"/>
    </location>
</feature>
<feature type="compositionally biased region" description="Basic and acidic residues" evidence="1">
    <location>
        <begin position="596"/>
        <end position="611"/>
    </location>
</feature>
<sequence>MPVFFLLLQGLSLDREEEVQQEQAPQEEPGAENGGTASNSEEKAAPSGDKQDWRNFFAATDTVLKKTSDNLQHIKEASYFQKKEEKPAEPSAAAVPSAAAATAAPAGPPSATGKRWVDLESGGIDDETEVEGEEEAPKEEEPQDKKEPEAEPAPLQFIEDLPDVDVDDFAEVFDTTYVDNVESGEVKLHYIPDSPTTDYANEPDPFDTSVVDKVLHAEEPEPKKPQQTQKEPEKKKKKLVSLGCAVDVLTGKLQTPEKTPVNTTVDSKKRRVIPQEINLLADFTENGDAVAEEGETAEKEESEQKPEEKNLLDEILCVGDGEGQLPELGAVLGTTPRAVSPALPTEGEEGESDVKVNEGIEGENKEVDLSEFLESSGDDQDSKETKQENGKDLDLKDLVAEFDIIDKSEVTNETLIPTEPDPIEDEFDAEFAFLAAESVAKSKEKEFEELEDDPFDTSVAAQVLGPEGNADEKDPFDVSFVDGVVIEDTTQKVRPAKPPPPRPTLPKVQKEEPEEEVDPFDTSIAEKHLPVDHLASPDADASLPEALQPQAESDITKSASFDPFDTSIAESFGKTELKVLESELLSAGQPGTLSKSDSDFDFNPREEEEPKAAPCLLTSSEIEDTSAPVLAPSQDALADDFDPFDTSIAAKVEIQTLEAEFLTQPANNQEKSEEASATPKKKQPPPRPAPAPGHLLATTPTDNNPTLLPSSANEKSSADDNFDPFDTSIAESFGKTELKALENELLSSQNTAQEVKQVPGEKKPEDRALDLPIKPLRPPSPRCLLAATPLDENPTLQPVLQPSADAPPSVADDFDPFDTSIADQFGKTELKVLESELLVSGSSEKVAEDNSFDPRAVEAPAKPSRPSRPPSPARPQCLLTASPSPTGAPPSLELLAPTETKPNAPEADFDPFDTSIADKFGKTELKYFESELLDTAPASGPDPFDEFDPRAEETKSKVPQRPPKPTRPPVPPAPCLLATTPTDISAPLQPCIEPSQEPKEAATAEEEFDPFDTSIADKLGRTEIKFLEESLLSKEESQVEAKPQAFVPRVENTTTAALPEASEAPSVTADHFLSSSPTEDLRPTLQPTSSVTEESAKEFDPFDTSIADQFGKAELKTLESELLTDSGVKRNLSDDEFDPRQEEAKAPKRPPLPPQKPATPVNLLDSTDDHNLPDQPIQVLQAQSAKSPEIGDDFDPFDTSIAADIGPSKAELKYLETELLSATKDPFDTSEA</sequence>
<feature type="compositionally biased region" description="Basic and acidic residues" evidence="1">
    <location>
        <begin position="296"/>
        <end position="309"/>
    </location>
</feature>
<proteinExistence type="predicted"/>
<feature type="compositionally biased region" description="Basic and acidic residues" evidence="1">
    <location>
        <begin position="78"/>
        <end position="88"/>
    </location>
</feature>
<dbReference type="Proteomes" id="UP000283509">
    <property type="component" value="Unassembled WGS sequence"/>
</dbReference>
<feature type="compositionally biased region" description="Basic and acidic residues" evidence="1">
    <location>
        <begin position="759"/>
        <end position="769"/>
    </location>
</feature>
<feature type="region of interest" description="Disordered" evidence="1">
    <location>
        <begin position="335"/>
        <end position="393"/>
    </location>
</feature>
<dbReference type="EMBL" id="QCYY01003031">
    <property type="protein sequence ID" value="ROT65829.1"/>
    <property type="molecule type" value="Genomic_DNA"/>
</dbReference>
<feature type="compositionally biased region" description="Pro residues" evidence="1">
    <location>
        <begin position="960"/>
        <end position="974"/>
    </location>
</feature>
<gene>
    <name evidence="2" type="ORF">C7M84_016197</name>
</gene>
<feature type="region of interest" description="Disordered" evidence="1">
    <location>
        <begin position="660"/>
        <end position="728"/>
    </location>
</feature>
<feature type="compositionally biased region" description="Low complexity" evidence="1">
    <location>
        <begin position="695"/>
        <end position="709"/>
    </location>
</feature>
<reference evidence="2 3" key="2">
    <citation type="submission" date="2019-01" db="EMBL/GenBank/DDBJ databases">
        <title>The decoding of complex shrimp genome reveals the adaptation for benthos swimmer, frequently molting mechanism and breeding impact on genome.</title>
        <authorList>
            <person name="Sun Y."/>
            <person name="Gao Y."/>
            <person name="Yu Y."/>
        </authorList>
    </citation>
    <scope>NUCLEOTIDE SEQUENCE [LARGE SCALE GENOMIC DNA]</scope>
    <source>
        <tissue evidence="2">Muscle</tissue>
    </source>
</reference>
<feature type="compositionally biased region" description="Basic and acidic residues" evidence="1">
    <location>
        <begin position="1127"/>
        <end position="1146"/>
    </location>
</feature>
<keyword evidence="3" id="KW-1185">Reference proteome</keyword>
<protein>
    <submittedName>
        <fullName evidence="2">Protein stoned-A</fullName>
    </submittedName>
</protein>
<feature type="compositionally biased region" description="Basic and acidic residues" evidence="1">
    <location>
        <begin position="380"/>
        <end position="393"/>
    </location>
</feature>
<name>A0A3R7QFH8_PENVA</name>
<feature type="compositionally biased region" description="Basic and acidic residues" evidence="1">
    <location>
        <begin position="139"/>
        <end position="149"/>
    </location>
</feature>
<feature type="region of interest" description="Disordered" evidence="1">
    <location>
        <begin position="932"/>
        <end position="1015"/>
    </location>
</feature>
<feature type="region of interest" description="Disordered" evidence="1">
    <location>
        <begin position="78"/>
        <end position="163"/>
    </location>
</feature>
<dbReference type="OrthoDB" id="6363808at2759"/>
<feature type="region of interest" description="Disordered" evidence="1">
    <location>
        <begin position="748"/>
        <end position="820"/>
    </location>
</feature>
<feature type="region of interest" description="Disordered" evidence="1">
    <location>
        <begin position="488"/>
        <end position="562"/>
    </location>
</feature>
<feature type="compositionally biased region" description="Polar residues" evidence="1">
    <location>
        <begin position="550"/>
        <end position="559"/>
    </location>
</feature>
<feature type="region of interest" description="Disordered" evidence="1">
    <location>
        <begin position="191"/>
        <end position="238"/>
    </location>
</feature>
<feature type="region of interest" description="Disordered" evidence="1">
    <location>
        <begin position="1033"/>
        <end position="1103"/>
    </location>
</feature>
<feature type="region of interest" description="Disordered" evidence="1">
    <location>
        <begin position="1121"/>
        <end position="1175"/>
    </location>
</feature>
<feature type="region of interest" description="Disordered" evidence="1">
    <location>
        <begin position="838"/>
        <end position="915"/>
    </location>
</feature>
<feature type="compositionally biased region" description="Acidic residues" evidence="1">
    <location>
        <begin position="123"/>
        <end position="138"/>
    </location>
</feature>